<evidence type="ECO:0000256" key="1">
    <source>
        <dbReference type="SAM" id="MobiDB-lite"/>
    </source>
</evidence>
<dbReference type="InParanoid" id="A0A1Y2G3D0"/>
<dbReference type="EMBL" id="MCGR01000001">
    <property type="protein sequence ID" value="ORY92434.1"/>
    <property type="molecule type" value="Genomic_DNA"/>
</dbReference>
<protein>
    <submittedName>
        <fullName evidence="2">Uncharacterized protein</fullName>
    </submittedName>
</protein>
<dbReference type="Proteomes" id="UP000193467">
    <property type="component" value="Unassembled WGS sequence"/>
</dbReference>
<reference evidence="2 3" key="1">
    <citation type="submission" date="2016-07" db="EMBL/GenBank/DDBJ databases">
        <title>Pervasive Adenine N6-methylation of Active Genes in Fungi.</title>
        <authorList>
            <consortium name="DOE Joint Genome Institute"/>
            <person name="Mondo S.J."/>
            <person name="Dannebaum R.O."/>
            <person name="Kuo R.C."/>
            <person name="Labutti K."/>
            <person name="Haridas S."/>
            <person name="Kuo A."/>
            <person name="Salamov A."/>
            <person name="Ahrendt S.R."/>
            <person name="Lipzen A."/>
            <person name="Sullivan W."/>
            <person name="Andreopoulos W.B."/>
            <person name="Clum A."/>
            <person name="Lindquist E."/>
            <person name="Daum C."/>
            <person name="Ramamoorthy G.K."/>
            <person name="Gryganskyi A."/>
            <person name="Culley D."/>
            <person name="Magnuson J.K."/>
            <person name="James T.Y."/>
            <person name="O'Malley M.A."/>
            <person name="Stajich J.E."/>
            <person name="Spatafora J.W."/>
            <person name="Visel A."/>
            <person name="Grigoriev I.V."/>
        </authorList>
    </citation>
    <scope>NUCLEOTIDE SEQUENCE [LARGE SCALE GENOMIC DNA]</scope>
    <source>
        <strain evidence="2 3">62-1032</strain>
    </source>
</reference>
<gene>
    <name evidence="2" type="ORF">BCR35DRAFT_327562</name>
</gene>
<proteinExistence type="predicted"/>
<feature type="compositionally biased region" description="Acidic residues" evidence="1">
    <location>
        <begin position="110"/>
        <end position="120"/>
    </location>
</feature>
<evidence type="ECO:0000313" key="3">
    <source>
        <dbReference type="Proteomes" id="UP000193467"/>
    </source>
</evidence>
<organism evidence="2 3">
    <name type="scientific">Leucosporidium creatinivorum</name>
    <dbReference type="NCBI Taxonomy" id="106004"/>
    <lineage>
        <taxon>Eukaryota</taxon>
        <taxon>Fungi</taxon>
        <taxon>Dikarya</taxon>
        <taxon>Basidiomycota</taxon>
        <taxon>Pucciniomycotina</taxon>
        <taxon>Microbotryomycetes</taxon>
        <taxon>Leucosporidiales</taxon>
        <taxon>Leucosporidium</taxon>
    </lineage>
</organism>
<dbReference type="AlphaFoldDB" id="A0A1Y2G3D0"/>
<name>A0A1Y2G3D0_9BASI</name>
<feature type="region of interest" description="Disordered" evidence="1">
    <location>
        <begin position="1"/>
        <end position="51"/>
    </location>
</feature>
<keyword evidence="3" id="KW-1185">Reference proteome</keyword>
<evidence type="ECO:0000313" key="2">
    <source>
        <dbReference type="EMBL" id="ORY92434.1"/>
    </source>
</evidence>
<feature type="region of interest" description="Disordered" evidence="1">
    <location>
        <begin position="75"/>
        <end position="132"/>
    </location>
</feature>
<accession>A0A1Y2G3D0</accession>
<comment type="caution">
    <text evidence="2">The sequence shown here is derived from an EMBL/GenBank/DDBJ whole genome shotgun (WGS) entry which is preliminary data.</text>
</comment>
<feature type="compositionally biased region" description="Basic and acidic residues" evidence="1">
    <location>
        <begin position="1"/>
        <end position="14"/>
    </location>
</feature>
<sequence length="364" mass="39939">MSSSTDKKDKEKPPSRPSSPEPDTMSTSYKPPSFGSLDASQKLNSPEEFPGGRLMLLAEGNRVAGNGIANVAPIFKASRPQPTPAPAAGPATPDVDEGADASRESSPASELDDAATEDDSAAGNGVEDGDPLADEEELNSAAFQKYYLKVSLKIKRRMLGGRSPYRNDELFYRRPSNVFLLNRTPFPKPSELTLPDVLLVFPHALQSKLEPLQCIIPTCSGRMGLKGFTNTESRCRMIRGFDFYAVLTQRYRCNKPQCRVSCMGTDLRLLGQLPPHVRNRLQPYLTSHRSGLDQRTADALHQGFANRTGPTAFARLLRAQAAIDYDRARLDYGEAARYRAARGTLGLSLADLEDFPPFEDKKAS</sequence>